<gene>
    <name evidence="1" type="ORF">OCBIM_22010362mg</name>
</gene>
<accession>A0A0L8HNS7</accession>
<organism evidence="1">
    <name type="scientific">Octopus bimaculoides</name>
    <name type="common">California two-spotted octopus</name>
    <dbReference type="NCBI Taxonomy" id="37653"/>
    <lineage>
        <taxon>Eukaryota</taxon>
        <taxon>Metazoa</taxon>
        <taxon>Spiralia</taxon>
        <taxon>Lophotrochozoa</taxon>
        <taxon>Mollusca</taxon>
        <taxon>Cephalopoda</taxon>
        <taxon>Coleoidea</taxon>
        <taxon>Octopodiformes</taxon>
        <taxon>Octopoda</taxon>
        <taxon>Incirrata</taxon>
        <taxon>Octopodidae</taxon>
        <taxon>Octopus</taxon>
    </lineage>
</organism>
<reference evidence="1" key="1">
    <citation type="submission" date="2015-07" db="EMBL/GenBank/DDBJ databases">
        <title>MeaNS - Measles Nucleotide Surveillance Program.</title>
        <authorList>
            <person name="Tran T."/>
            <person name="Druce J."/>
        </authorList>
    </citation>
    <scope>NUCLEOTIDE SEQUENCE</scope>
    <source>
        <strain evidence="1">UCB-OBI-ISO-001</strain>
        <tissue evidence="1">Gonad</tissue>
    </source>
</reference>
<dbReference type="AlphaFoldDB" id="A0A0L8HNS7"/>
<sequence>MPSTKTGHTNICSVIQGIRQCVCLLCHEIVAVFKEYNLKRHHQAKHGEFGSEMSEEERRKKAAKCVTKLKKQQTIFMKQLTLRDSATEASFMVAYNLTKNNKPFSDGEFVKQCLVDCASVLSPDTRSKFKTISLSRWIMVWRIDLISDELTEQLNTVSRNFVWFPLELDESTDNQDTVQLLIFVCGIDENFVITEELHGLESMKNTTTVGARRFTGRNVGMIKLLENKLKAEHQDSDILSFHCILHQERVCKAALDLKHVVDPVVSMVNTVRARALYHRQFKSLLENVEAEYGDVIYHNSIQWLSLGKILKWVWELKNKVFLFLDIKRLSCDFVIKMGYEEWRYEMMFAADMLEKLYVRSFKTKLGLLARQAGEDKFCYFPLLRKQKVPASVSSKIRDHLLSLKDEVTRKFQDFKKIEPDLNLLSYPFTADIDTAPEDVQLELIDMQSDHTLKEMFNSVTLIEFNRSLSTDKFSCVKKFAGKMFSIFGSICICEQRFFLHENQ</sequence>
<dbReference type="PANTHER" id="PTHR45913">
    <property type="entry name" value="EPM2A-INTERACTING PROTEIN 1"/>
    <property type="match status" value="1"/>
</dbReference>
<dbReference type="OrthoDB" id="6145562at2759"/>
<protein>
    <recommendedName>
        <fullName evidence="2">SPIN-DOC-like zinc-finger domain-containing protein</fullName>
    </recommendedName>
</protein>
<dbReference type="EMBL" id="KQ417674">
    <property type="protein sequence ID" value="KOF90847.1"/>
    <property type="molecule type" value="Genomic_DNA"/>
</dbReference>
<evidence type="ECO:0000313" key="1">
    <source>
        <dbReference type="EMBL" id="KOF90847.1"/>
    </source>
</evidence>
<evidence type="ECO:0008006" key="2">
    <source>
        <dbReference type="Google" id="ProtNLM"/>
    </source>
</evidence>
<dbReference type="PANTHER" id="PTHR45913:SF9">
    <property type="entry name" value="GENERAL TRANSCRIPTION FACTOR II-I REPEAT DOMAIN-CONTAINING PROTEIN 2-LIKE-RELATED"/>
    <property type="match status" value="1"/>
</dbReference>
<proteinExistence type="predicted"/>
<name>A0A0L8HNS7_OCTBM</name>